<protein>
    <recommendedName>
        <fullName evidence="3">2-oxo-4-hydroxy-4-carboxy-5-ureidoimidazoline decarboxylase</fullName>
        <ecNumber evidence="3">4.1.1.97</ecNumber>
    </recommendedName>
</protein>
<keyword evidence="5" id="KW-0210">Decarboxylase</keyword>
<dbReference type="InterPro" id="IPR036778">
    <property type="entry name" value="OHCU_decarboxylase_sf"/>
</dbReference>
<evidence type="ECO:0000256" key="1">
    <source>
        <dbReference type="ARBA" id="ARBA00001163"/>
    </source>
</evidence>
<dbReference type="EMBL" id="BJYG01000008">
    <property type="protein sequence ID" value="GEN62675.1"/>
    <property type="molecule type" value="Genomic_DNA"/>
</dbReference>
<dbReference type="PANTHER" id="PTHR43466:SF1">
    <property type="entry name" value="2-OXO-4-HYDROXY-4-CARBOXY-5-UREIDOIMIDAZOLINE DECARBOXYLASE-RELATED"/>
    <property type="match status" value="1"/>
</dbReference>
<reference evidence="8 9" key="1">
    <citation type="submission" date="2019-07" db="EMBL/GenBank/DDBJ databases">
        <title>Whole genome shotgun sequence of Acetobacter oeni NBRC 105207.</title>
        <authorList>
            <person name="Hosoyama A."/>
            <person name="Uohara A."/>
            <person name="Ohji S."/>
            <person name="Ichikawa N."/>
        </authorList>
    </citation>
    <scope>NUCLEOTIDE SEQUENCE [LARGE SCALE GENOMIC DNA]</scope>
    <source>
        <strain evidence="8 9">NBRC 105207</strain>
    </source>
</reference>
<name>A0A511XI97_9PROT</name>
<dbReference type="Gene3D" id="1.10.3330.10">
    <property type="entry name" value="Oxo-4-hydroxy-4-carboxy-5-ureidoimidazoline decarboxylase"/>
    <property type="match status" value="1"/>
</dbReference>
<comment type="catalytic activity">
    <reaction evidence="1">
        <text>5-hydroxy-2-oxo-4-ureido-2,5-dihydro-1H-imidazole-5-carboxylate + H(+) = (S)-allantoin + CO2</text>
        <dbReference type="Rhea" id="RHEA:26301"/>
        <dbReference type="ChEBI" id="CHEBI:15378"/>
        <dbReference type="ChEBI" id="CHEBI:15678"/>
        <dbReference type="ChEBI" id="CHEBI:16526"/>
        <dbReference type="ChEBI" id="CHEBI:58639"/>
        <dbReference type="EC" id="4.1.1.97"/>
    </reaction>
</comment>
<accession>A0A511XI97</accession>
<evidence type="ECO:0000256" key="5">
    <source>
        <dbReference type="ARBA" id="ARBA00022793"/>
    </source>
</evidence>
<dbReference type="InterPro" id="IPR018020">
    <property type="entry name" value="OHCU_decarboxylase"/>
</dbReference>
<dbReference type="RefSeq" id="WP_146886514.1">
    <property type="nucleotide sequence ID" value="NZ_BJYG01000008.1"/>
</dbReference>
<dbReference type="UniPathway" id="UPA00394">
    <property type="reaction ID" value="UER00652"/>
</dbReference>
<dbReference type="Proteomes" id="UP000321746">
    <property type="component" value="Unassembled WGS sequence"/>
</dbReference>
<comment type="pathway">
    <text evidence="2">Purine metabolism; urate degradation; (S)-allantoin from urate: step 3/3.</text>
</comment>
<evidence type="ECO:0000256" key="2">
    <source>
        <dbReference type="ARBA" id="ARBA00004754"/>
    </source>
</evidence>
<organism evidence="8 9">
    <name type="scientific">Acetobacter oeni</name>
    <dbReference type="NCBI Taxonomy" id="304077"/>
    <lineage>
        <taxon>Bacteria</taxon>
        <taxon>Pseudomonadati</taxon>
        <taxon>Pseudomonadota</taxon>
        <taxon>Alphaproteobacteria</taxon>
        <taxon>Acetobacterales</taxon>
        <taxon>Acetobacteraceae</taxon>
        <taxon>Acetobacter</taxon>
    </lineage>
</organism>
<dbReference type="GO" id="GO:0051997">
    <property type="term" value="F:2-oxo-4-hydroxy-4-carboxy-5-ureidoimidazoline decarboxylase activity"/>
    <property type="evidence" value="ECO:0007669"/>
    <property type="project" value="UniProtKB-EC"/>
</dbReference>
<dbReference type="AlphaFoldDB" id="A0A511XI97"/>
<comment type="caution">
    <text evidence="8">The sequence shown here is derived from an EMBL/GenBank/DDBJ whole genome shotgun (WGS) entry which is preliminary data.</text>
</comment>
<dbReference type="NCBIfam" id="TIGR03164">
    <property type="entry name" value="UHCUDC"/>
    <property type="match status" value="1"/>
</dbReference>
<proteinExistence type="predicted"/>
<dbReference type="GO" id="GO:0000255">
    <property type="term" value="P:allantoin metabolic process"/>
    <property type="evidence" value="ECO:0007669"/>
    <property type="project" value="InterPro"/>
</dbReference>
<dbReference type="GO" id="GO:0006144">
    <property type="term" value="P:purine nucleobase metabolic process"/>
    <property type="evidence" value="ECO:0007669"/>
    <property type="project" value="UniProtKB-KW"/>
</dbReference>
<dbReference type="GO" id="GO:0019628">
    <property type="term" value="P:urate catabolic process"/>
    <property type="evidence" value="ECO:0007669"/>
    <property type="project" value="UniProtKB-UniPathway"/>
</dbReference>
<gene>
    <name evidence="8" type="ORF">AOE01nite_08990</name>
</gene>
<feature type="domain" description="Oxo-4-hydroxy-4-carboxy-5-ureidoimidazoline decarboxylase" evidence="7">
    <location>
        <begin position="9"/>
        <end position="164"/>
    </location>
</feature>
<dbReference type="InterPro" id="IPR017580">
    <property type="entry name" value="OHCU_decarboxylase-1"/>
</dbReference>
<keyword evidence="4" id="KW-0659">Purine metabolism</keyword>
<dbReference type="SUPFAM" id="SSF158694">
    <property type="entry name" value="UraD-Like"/>
    <property type="match status" value="1"/>
</dbReference>
<evidence type="ECO:0000256" key="4">
    <source>
        <dbReference type="ARBA" id="ARBA00022631"/>
    </source>
</evidence>
<evidence type="ECO:0000313" key="8">
    <source>
        <dbReference type="EMBL" id="GEN62675.1"/>
    </source>
</evidence>
<evidence type="ECO:0000256" key="3">
    <source>
        <dbReference type="ARBA" id="ARBA00012257"/>
    </source>
</evidence>
<keyword evidence="6" id="KW-0456">Lyase</keyword>
<keyword evidence="9" id="KW-1185">Reference proteome</keyword>
<dbReference type="OrthoDB" id="9800909at2"/>
<dbReference type="Pfam" id="PF09349">
    <property type="entry name" value="OHCU_decarbox"/>
    <property type="match status" value="1"/>
</dbReference>
<sequence length="175" mass="20065">MTDVFATLNRMDEVSFIQTFGMLYEHSPWIAREAFSKGPFTDRTRLLAAFRQIVAEAPEEKQFILVREHPELARRAGVDETLTRASQAEQASAGLDRLTPEEYVRFNMLNDAYRERFAMPFVICVRRSDKSLILSEMARRGKNTTEAELRTALTEIDKIAALRCTDVLKNLESKS</sequence>
<evidence type="ECO:0000256" key="6">
    <source>
        <dbReference type="ARBA" id="ARBA00023239"/>
    </source>
</evidence>
<evidence type="ECO:0000259" key="7">
    <source>
        <dbReference type="Pfam" id="PF09349"/>
    </source>
</evidence>
<dbReference type="EC" id="4.1.1.97" evidence="3"/>
<dbReference type="PANTHER" id="PTHR43466">
    <property type="entry name" value="2-OXO-4-HYDROXY-4-CARBOXY-5-UREIDOIMIDAZOLINE DECARBOXYLASE-RELATED"/>
    <property type="match status" value="1"/>
</dbReference>
<evidence type="ECO:0000313" key="9">
    <source>
        <dbReference type="Proteomes" id="UP000321746"/>
    </source>
</evidence>